<keyword evidence="4" id="KW-0479">Metal-binding</keyword>
<dbReference type="PANTHER" id="PTHR41910">
    <property type="entry name" value="SUCCINATE DEHYDROGENASE 2 MEMBRANE SUBUNIT SDHC"/>
    <property type="match status" value="1"/>
</dbReference>
<dbReference type="SUPFAM" id="SSF81343">
    <property type="entry name" value="Fumarate reductase respiratory complex transmembrane subunits"/>
    <property type="match status" value="1"/>
</dbReference>
<dbReference type="NCBIfam" id="TIGR02970">
    <property type="entry name" value="succ_dehyd_cytB"/>
    <property type="match status" value="1"/>
</dbReference>
<comment type="subcellular location">
    <subcellularLocation>
        <location evidence="1">Membrane</location>
    </subcellularLocation>
</comment>
<name>A0A3B0VX67_9ZZZZ</name>
<dbReference type="PANTHER" id="PTHR41910:SF1">
    <property type="entry name" value="SUCCINATE DEHYDROGENASE HYDROPHOBIC MEMBRANE ANCHOR SUBUNIT"/>
    <property type="match status" value="1"/>
</dbReference>
<dbReference type="InterPro" id="IPR034804">
    <property type="entry name" value="SQR/QFR_C/D"/>
</dbReference>
<evidence type="ECO:0000256" key="7">
    <source>
        <dbReference type="ARBA" id="ARBA00023136"/>
    </source>
</evidence>
<keyword evidence="6" id="KW-0408">Iron</keyword>
<dbReference type="AlphaFoldDB" id="A0A3B0VX67"/>
<feature type="transmembrane region" description="Helical" evidence="8">
    <location>
        <begin position="21"/>
        <end position="42"/>
    </location>
</feature>
<evidence type="ECO:0000256" key="1">
    <source>
        <dbReference type="ARBA" id="ARBA00004370"/>
    </source>
</evidence>
<keyword evidence="2" id="KW-0349">Heme</keyword>
<evidence type="ECO:0000256" key="5">
    <source>
        <dbReference type="ARBA" id="ARBA00022989"/>
    </source>
</evidence>
<dbReference type="Gene3D" id="1.20.1300.10">
    <property type="entry name" value="Fumarate reductase/succinate dehydrogenase, transmembrane subunit"/>
    <property type="match status" value="1"/>
</dbReference>
<dbReference type="InterPro" id="IPR039023">
    <property type="entry name" value="SdhC_prok"/>
</dbReference>
<dbReference type="InterPro" id="IPR014314">
    <property type="entry name" value="Succ_DH_cytb556"/>
</dbReference>
<evidence type="ECO:0000256" key="4">
    <source>
        <dbReference type="ARBA" id="ARBA00022723"/>
    </source>
</evidence>
<dbReference type="GO" id="GO:0016020">
    <property type="term" value="C:membrane"/>
    <property type="evidence" value="ECO:0007669"/>
    <property type="project" value="UniProtKB-SubCell"/>
</dbReference>
<reference evidence="9" key="1">
    <citation type="submission" date="2018-06" db="EMBL/GenBank/DDBJ databases">
        <authorList>
            <person name="Zhirakovskaya E."/>
        </authorList>
    </citation>
    <scope>NUCLEOTIDE SEQUENCE</scope>
</reference>
<keyword evidence="3 8" id="KW-0812">Transmembrane</keyword>
<evidence type="ECO:0000256" key="3">
    <source>
        <dbReference type="ARBA" id="ARBA00022692"/>
    </source>
</evidence>
<dbReference type="Pfam" id="PF01127">
    <property type="entry name" value="Sdh_cyt"/>
    <property type="match status" value="1"/>
</dbReference>
<accession>A0A3B0VX67</accession>
<dbReference type="GO" id="GO:0046872">
    <property type="term" value="F:metal ion binding"/>
    <property type="evidence" value="ECO:0007669"/>
    <property type="project" value="UniProtKB-KW"/>
</dbReference>
<dbReference type="GO" id="GO:0009055">
    <property type="term" value="F:electron transfer activity"/>
    <property type="evidence" value="ECO:0007669"/>
    <property type="project" value="InterPro"/>
</dbReference>
<sequence length="148" mass="17080">MSSLILTIRESVRYRGRSGHYSWIAHRLSGLAILGFLVLHVWDTANAHFYPELYAWSIALFKHPFFVVSEIGIMAAVLYHAFNGIRITILDFKPEWWRYQKRSATIVWVLFAAVFIPIGIFMFTEFLERCGGLGAACWQFPRVSDFTG</sequence>
<dbReference type="GO" id="GO:0006099">
    <property type="term" value="P:tricarboxylic acid cycle"/>
    <property type="evidence" value="ECO:0007669"/>
    <property type="project" value="InterPro"/>
</dbReference>
<evidence type="ECO:0000313" key="9">
    <source>
        <dbReference type="EMBL" id="VAW43057.1"/>
    </source>
</evidence>
<feature type="transmembrane region" description="Helical" evidence="8">
    <location>
        <begin position="54"/>
        <end position="82"/>
    </location>
</feature>
<evidence type="ECO:0000256" key="2">
    <source>
        <dbReference type="ARBA" id="ARBA00022617"/>
    </source>
</evidence>
<dbReference type="InterPro" id="IPR000701">
    <property type="entry name" value="SuccDH_FuR_B_TM-su"/>
</dbReference>
<gene>
    <name evidence="9" type="ORF">MNBD_CHLOROFLEXI01-3674</name>
</gene>
<organism evidence="9">
    <name type="scientific">hydrothermal vent metagenome</name>
    <dbReference type="NCBI Taxonomy" id="652676"/>
    <lineage>
        <taxon>unclassified sequences</taxon>
        <taxon>metagenomes</taxon>
        <taxon>ecological metagenomes</taxon>
    </lineage>
</organism>
<feature type="transmembrane region" description="Helical" evidence="8">
    <location>
        <begin position="103"/>
        <end position="123"/>
    </location>
</feature>
<dbReference type="EMBL" id="UOEU01001008">
    <property type="protein sequence ID" value="VAW43057.1"/>
    <property type="molecule type" value="Genomic_DNA"/>
</dbReference>
<proteinExistence type="predicted"/>
<protein>
    <recommendedName>
        <fullName evidence="10">Succinate dehydrogenase cytochrome b-556 subunit</fullName>
    </recommendedName>
</protein>
<evidence type="ECO:0008006" key="10">
    <source>
        <dbReference type="Google" id="ProtNLM"/>
    </source>
</evidence>
<evidence type="ECO:0000256" key="8">
    <source>
        <dbReference type="SAM" id="Phobius"/>
    </source>
</evidence>
<evidence type="ECO:0000256" key="6">
    <source>
        <dbReference type="ARBA" id="ARBA00023004"/>
    </source>
</evidence>
<keyword evidence="5 8" id="KW-1133">Transmembrane helix</keyword>
<keyword evidence="7 8" id="KW-0472">Membrane</keyword>